<accession>A0AAN8A556</accession>
<feature type="region of interest" description="Disordered" evidence="1">
    <location>
        <begin position="184"/>
        <end position="366"/>
    </location>
</feature>
<feature type="region of interest" description="Disordered" evidence="1">
    <location>
        <begin position="494"/>
        <end position="513"/>
    </location>
</feature>
<feature type="region of interest" description="Disordered" evidence="1">
    <location>
        <begin position="47"/>
        <end position="84"/>
    </location>
</feature>
<evidence type="ECO:0000313" key="3">
    <source>
        <dbReference type="Proteomes" id="UP001310594"/>
    </source>
</evidence>
<gene>
    <name evidence="2" type="ORF">LTR97_001585</name>
</gene>
<sequence>MNTTNTTTPAPSTNGSAEIAPTSENDATYDKAYVLSHLNEDFHHISTGRWKRGPRPSVVRPMVRPVSPVATPPAVQTSMEPPPSVNAINSAYAANETGRKRKVSVSGDALSQTSPVKKPKVAETPRVVEKPKVQAKTKAVNKSKPVQKQPASPSPAKPAPEIIFDDNPTFDKAYVLAHSDQDFHHLGGGVWKAGKGPPRTGTRQNVATPDKEIGKLPLPSYRAVSPEDVGERRSPSETEEEAMSRKRNKSQKVLDNEKAEAPASASQSPRKSNSGPSNRAPRAPAPGSTGDGGFVPTFPGLRGGGASRQASDEPSTATDANAATSGQDPVGEEETTSEETDRNANVEREKQIADDADAEHEEDIDYGEEAVEAQQVRATVLSQVDQPDNNMYTEKWVRDHPFEIFYPYSQNPLLFKRGYFPAAPQAPLTAAGGAEVQYGQASPAFQQAPTTLQRQPIDYGDVEYNAHYVDRYPNDRIYSIGGDPELWKRGVRPSMRAPQQQAPPPRRLTAAEQDVEDVDRAASILLQMFEAVEDVEEAPKG</sequence>
<dbReference type="EMBL" id="JAVRQU010000002">
    <property type="protein sequence ID" value="KAK5706595.1"/>
    <property type="molecule type" value="Genomic_DNA"/>
</dbReference>
<comment type="caution">
    <text evidence="2">The sequence shown here is derived from an EMBL/GenBank/DDBJ whole genome shotgun (WGS) entry which is preliminary data.</text>
</comment>
<evidence type="ECO:0000313" key="2">
    <source>
        <dbReference type="EMBL" id="KAK5706595.1"/>
    </source>
</evidence>
<feature type="compositionally biased region" description="Polar residues" evidence="1">
    <location>
        <begin position="308"/>
        <end position="327"/>
    </location>
</feature>
<organism evidence="2 3">
    <name type="scientific">Elasticomyces elasticus</name>
    <dbReference type="NCBI Taxonomy" id="574655"/>
    <lineage>
        <taxon>Eukaryota</taxon>
        <taxon>Fungi</taxon>
        <taxon>Dikarya</taxon>
        <taxon>Ascomycota</taxon>
        <taxon>Pezizomycotina</taxon>
        <taxon>Dothideomycetes</taxon>
        <taxon>Dothideomycetidae</taxon>
        <taxon>Mycosphaerellales</taxon>
        <taxon>Teratosphaeriaceae</taxon>
        <taxon>Elasticomyces</taxon>
    </lineage>
</organism>
<dbReference type="Proteomes" id="UP001310594">
    <property type="component" value="Unassembled WGS sequence"/>
</dbReference>
<feature type="compositionally biased region" description="Polar residues" evidence="1">
    <location>
        <begin position="264"/>
        <end position="277"/>
    </location>
</feature>
<feature type="compositionally biased region" description="Acidic residues" evidence="1">
    <location>
        <begin position="354"/>
        <end position="366"/>
    </location>
</feature>
<feature type="compositionally biased region" description="Basic and acidic residues" evidence="1">
    <location>
        <begin position="339"/>
        <end position="353"/>
    </location>
</feature>
<feature type="region of interest" description="Disordered" evidence="1">
    <location>
        <begin position="1"/>
        <end position="24"/>
    </location>
</feature>
<feature type="region of interest" description="Disordered" evidence="1">
    <location>
        <begin position="97"/>
        <end position="165"/>
    </location>
</feature>
<dbReference type="AlphaFoldDB" id="A0AAN8A556"/>
<reference evidence="2" key="1">
    <citation type="submission" date="2023-08" db="EMBL/GenBank/DDBJ databases">
        <title>Black Yeasts Isolated from many extreme environments.</title>
        <authorList>
            <person name="Coleine C."/>
            <person name="Stajich J.E."/>
            <person name="Selbmann L."/>
        </authorList>
    </citation>
    <scope>NUCLEOTIDE SEQUENCE</scope>
    <source>
        <strain evidence="2">CCFEE 5810</strain>
    </source>
</reference>
<protein>
    <submittedName>
        <fullName evidence="2">Uncharacterized protein</fullName>
    </submittedName>
</protein>
<evidence type="ECO:0000256" key="1">
    <source>
        <dbReference type="SAM" id="MobiDB-lite"/>
    </source>
</evidence>
<proteinExistence type="predicted"/>
<feature type="compositionally biased region" description="Low complexity" evidence="1">
    <location>
        <begin position="1"/>
        <end position="17"/>
    </location>
</feature>
<feature type="compositionally biased region" description="Low complexity" evidence="1">
    <location>
        <begin position="55"/>
        <end position="69"/>
    </location>
</feature>
<name>A0AAN8A556_9PEZI</name>
<feature type="compositionally biased region" description="Basic and acidic residues" evidence="1">
    <location>
        <begin position="120"/>
        <end position="132"/>
    </location>
</feature>